<feature type="transmembrane region" description="Helical" evidence="1">
    <location>
        <begin position="326"/>
        <end position="348"/>
    </location>
</feature>
<organism evidence="2 3">
    <name type="scientific">Leucosporidium creatinivorum</name>
    <dbReference type="NCBI Taxonomy" id="106004"/>
    <lineage>
        <taxon>Eukaryota</taxon>
        <taxon>Fungi</taxon>
        <taxon>Dikarya</taxon>
        <taxon>Basidiomycota</taxon>
        <taxon>Pucciniomycotina</taxon>
        <taxon>Microbotryomycetes</taxon>
        <taxon>Leucosporidiales</taxon>
        <taxon>Leucosporidium</taxon>
    </lineage>
</organism>
<feature type="transmembrane region" description="Helical" evidence="1">
    <location>
        <begin position="257"/>
        <end position="278"/>
    </location>
</feature>
<evidence type="ECO:0000313" key="2">
    <source>
        <dbReference type="EMBL" id="ORY70632.1"/>
    </source>
</evidence>
<keyword evidence="1" id="KW-0812">Transmembrane</keyword>
<accession>A0A1Y2EGC8</accession>
<feature type="transmembrane region" description="Helical" evidence="1">
    <location>
        <begin position="360"/>
        <end position="382"/>
    </location>
</feature>
<dbReference type="AlphaFoldDB" id="A0A1Y2EGC8"/>
<proteinExistence type="predicted"/>
<dbReference type="EMBL" id="MCGR01000055">
    <property type="protein sequence ID" value="ORY70632.1"/>
    <property type="molecule type" value="Genomic_DNA"/>
</dbReference>
<evidence type="ECO:0000256" key="1">
    <source>
        <dbReference type="SAM" id="Phobius"/>
    </source>
</evidence>
<dbReference type="InParanoid" id="A0A1Y2EGC8"/>
<comment type="caution">
    <text evidence="2">The sequence shown here is derived from an EMBL/GenBank/DDBJ whole genome shotgun (WGS) entry which is preliminary data.</text>
</comment>
<evidence type="ECO:0000313" key="3">
    <source>
        <dbReference type="Proteomes" id="UP000193467"/>
    </source>
</evidence>
<keyword evidence="3" id="KW-1185">Reference proteome</keyword>
<feature type="transmembrane region" description="Helical" evidence="1">
    <location>
        <begin position="195"/>
        <end position="216"/>
    </location>
</feature>
<name>A0A1Y2EGC8_9BASI</name>
<keyword evidence="1" id="KW-1133">Transmembrane helix</keyword>
<reference evidence="2 3" key="1">
    <citation type="submission" date="2016-07" db="EMBL/GenBank/DDBJ databases">
        <title>Pervasive Adenine N6-methylation of Active Genes in Fungi.</title>
        <authorList>
            <consortium name="DOE Joint Genome Institute"/>
            <person name="Mondo S.J."/>
            <person name="Dannebaum R.O."/>
            <person name="Kuo R.C."/>
            <person name="Labutti K."/>
            <person name="Haridas S."/>
            <person name="Kuo A."/>
            <person name="Salamov A."/>
            <person name="Ahrendt S.R."/>
            <person name="Lipzen A."/>
            <person name="Sullivan W."/>
            <person name="Andreopoulos W.B."/>
            <person name="Clum A."/>
            <person name="Lindquist E."/>
            <person name="Daum C."/>
            <person name="Ramamoorthy G.K."/>
            <person name="Gryganskyi A."/>
            <person name="Culley D."/>
            <person name="Magnuson J.K."/>
            <person name="James T.Y."/>
            <person name="O'Malley M.A."/>
            <person name="Stajich J.E."/>
            <person name="Spatafora J.W."/>
            <person name="Visel A."/>
            <person name="Grigoriev I.V."/>
        </authorList>
    </citation>
    <scope>NUCLEOTIDE SEQUENCE [LARGE SCALE GENOMIC DNA]</scope>
    <source>
        <strain evidence="2 3">62-1032</strain>
    </source>
</reference>
<dbReference type="Proteomes" id="UP000193467">
    <property type="component" value="Unassembled WGS sequence"/>
</dbReference>
<protein>
    <submittedName>
        <fullName evidence="2">Uncharacterized protein</fullName>
    </submittedName>
</protein>
<feature type="transmembrane region" description="Helical" evidence="1">
    <location>
        <begin position="95"/>
        <end position="116"/>
    </location>
</feature>
<sequence length="447" mass="49620">MCSHINMEKLSQTLTFVRDNTGFLPALFAFSLGPAASLRTWLAVKSLDPPVKVDEAVLKKQRRKRIFGSLAFLTIFLGTEFYVLSRGSEDIVDMFFRFVIGAVFQLSLFVFFADILRVGRWSAFRRPTGLTSWRIAPGTVSKPKVVVAALLATGINVGAYATPYRPFAVLVGTALLYRFMAQAQMRKVSIRMTAIALLSWLALTAVLSGGLIALLLKSGAMEDTPETAFEEGEVRIMMIDQSTPEPTGTMSAEVERYVNLILPFVWSAGPGFLIAVAYRFDYAQHLSLTGESAPTLDTLDTPAKRPDFTRGVIVPAVAPRRHRKPYYFSALFSWLLAQGLVTLFYHLVDVPQTIKEANTFDLMGLTLAIPLMVVGLVVTASIRGEMRSLWRYSEVWTPPKEEIKAAAEDVDVEEDEEGARDEILASYSDEKEEVAPEYTVYPVDVKA</sequence>
<dbReference type="OrthoDB" id="2522208at2759"/>
<gene>
    <name evidence="2" type="ORF">BCR35DRAFT_307935</name>
</gene>
<keyword evidence="1" id="KW-0472">Membrane</keyword>
<feature type="transmembrane region" description="Helical" evidence="1">
    <location>
        <begin position="65"/>
        <end position="83"/>
    </location>
</feature>